<dbReference type="Proteomes" id="UP000184612">
    <property type="component" value="Unassembled WGS sequence"/>
</dbReference>
<organism evidence="1 2">
    <name type="scientific">Anaerocolumna xylanovorans DSM 12503</name>
    <dbReference type="NCBI Taxonomy" id="1121345"/>
    <lineage>
        <taxon>Bacteria</taxon>
        <taxon>Bacillati</taxon>
        <taxon>Bacillota</taxon>
        <taxon>Clostridia</taxon>
        <taxon>Lachnospirales</taxon>
        <taxon>Lachnospiraceae</taxon>
        <taxon>Anaerocolumna</taxon>
    </lineage>
</organism>
<name>A0A1M7YG84_9FIRM</name>
<evidence type="ECO:0008006" key="3">
    <source>
        <dbReference type="Google" id="ProtNLM"/>
    </source>
</evidence>
<proteinExistence type="predicted"/>
<evidence type="ECO:0000313" key="1">
    <source>
        <dbReference type="EMBL" id="SHO51528.1"/>
    </source>
</evidence>
<accession>A0A1M7YG84</accession>
<sequence length="42" mass="5040">MTVVYFVRHAEPNYNNHNDETRELTDDHMNCISIEKINVFTK</sequence>
<dbReference type="EMBL" id="FRFD01000009">
    <property type="protein sequence ID" value="SHO51528.1"/>
    <property type="molecule type" value="Genomic_DNA"/>
</dbReference>
<gene>
    <name evidence="1" type="ORF">SAMN02745217_03242</name>
</gene>
<dbReference type="AlphaFoldDB" id="A0A1M7YG84"/>
<protein>
    <recommendedName>
        <fullName evidence="3">Histidine phosphatase superfamily (Branch 1)</fullName>
    </recommendedName>
</protein>
<keyword evidence="2" id="KW-1185">Reference proteome</keyword>
<reference evidence="1 2" key="1">
    <citation type="submission" date="2016-12" db="EMBL/GenBank/DDBJ databases">
        <authorList>
            <person name="Song W.-J."/>
            <person name="Kurnit D.M."/>
        </authorList>
    </citation>
    <scope>NUCLEOTIDE SEQUENCE [LARGE SCALE GENOMIC DNA]</scope>
    <source>
        <strain evidence="1 2">DSM 12503</strain>
    </source>
</reference>
<evidence type="ECO:0000313" key="2">
    <source>
        <dbReference type="Proteomes" id="UP000184612"/>
    </source>
</evidence>